<organism evidence="1 2">
    <name type="scientific">Ramlibacter albus</name>
    <dbReference type="NCBI Taxonomy" id="2079448"/>
    <lineage>
        <taxon>Bacteria</taxon>
        <taxon>Pseudomonadati</taxon>
        <taxon>Pseudomonadota</taxon>
        <taxon>Betaproteobacteria</taxon>
        <taxon>Burkholderiales</taxon>
        <taxon>Comamonadaceae</taxon>
        <taxon>Ramlibacter</taxon>
    </lineage>
</organism>
<evidence type="ECO:0000313" key="2">
    <source>
        <dbReference type="Proteomes" id="UP000596827"/>
    </source>
</evidence>
<comment type="caution">
    <text evidence="1">The sequence shown here is derived from an EMBL/GenBank/DDBJ whole genome shotgun (WGS) entry which is preliminary data.</text>
</comment>
<dbReference type="RefSeq" id="WP_187084176.1">
    <property type="nucleotide sequence ID" value="NZ_JACORU010000012.1"/>
</dbReference>
<sequence>MSLPEPSLQLDAITHVPAPFARCVPARSPFVRWGLITLVASTALFCASSIPGESSPYVGLRVPPIPADHEDLGGSMLRIQADSEYAIAEVSSPRGRMWWLQKLISRDRAGKPSWEVVAVMPEPDIPRGHVVAMAGLCERGGVEAPEVIAVVKGEQKARLRKIHRAWFVNVQTHKFEPYPTHGLTCINEGFGA</sequence>
<dbReference type="Proteomes" id="UP000596827">
    <property type="component" value="Unassembled WGS sequence"/>
</dbReference>
<accession>A0A923ME85</accession>
<evidence type="ECO:0000313" key="1">
    <source>
        <dbReference type="EMBL" id="MBC5767684.1"/>
    </source>
</evidence>
<proteinExistence type="predicted"/>
<protein>
    <submittedName>
        <fullName evidence="1">Uncharacterized protein</fullName>
    </submittedName>
</protein>
<dbReference type="AlphaFoldDB" id="A0A923ME85"/>
<keyword evidence="2" id="KW-1185">Reference proteome</keyword>
<gene>
    <name evidence="1" type="ORF">H8R02_24680</name>
</gene>
<reference evidence="1" key="1">
    <citation type="submission" date="2020-08" db="EMBL/GenBank/DDBJ databases">
        <title>Ramlibacter sp. GTP1 16S ribosomal RNA gene genome sequencing and assembly.</title>
        <authorList>
            <person name="Kang M."/>
        </authorList>
    </citation>
    <scope>NUCLEOTIDE SEQUENCE</scope>
    <source>
        <strain evidence="1">GTP1</strain>
    </source>
</reference>
<dbReference type="EMBL" id="JACORU010000012">
    <property type="protein sequence ID" value="MBC5767684.1"/>
    <property type="molecule type" value="Genomic_DNA"/>
</dbReference>
<name>A0A923ME85_9BURK</name>